<organism evidence="3">
    <name type="scientific">Onchocerca flexuosa</name>
    <dbReference type="NCBI Taxonomy" id="387005"/>
    <lineage>
        <taxon>Eukaryota</taxon>
        <taxon>Metazoa</taxon>
        <taxon>Ecdysozoa</taxon>
        <taxon>Nematoda</taxon>
        <taxon>Chromadorea</taxon>
        <taxon>Rhabditida</taxon>
        <taxon>Spirurina</taxon>
        <taxon>Spiruromorpha</taxon>
        <taxon>Filarioidea</taxon>
        <taxon>Onchocercidae</taxon>
        <taxon>Onchocerca</taxon>
    </lineage>
</organism>
<evidence type="ECO:0000313" key="1">
    <source>
        <dbReference type="EMBL" id="VDO71297.1"/>
    </source>
</evidence>
<proteinExistence type="predicted"/>
<evidence type="ECO:0000313" key="3">
    <source>
        <dbReference type="WBParaSite" id="OFLC_0001078001-mRNA-1"/>
    </source>
</evidence>
<dbReference type="Proteomes" id="UP000267606">
    <property type="component" value="Unassembled WGS sequence"/>
</dbReference>
<protein>
    <submittedName>
        <fullName evidence="1 3">Uncharacterized protein</fullName>
    </submittedName>
</protein>
<dbReference type="AlphaFoldDB" id="A0A183HTG8"/>
<dbReference type="WBParaSite" id="OFLC_0001078001-mRNA-1">
    <property type="protein sequence ID" value="OFLC_0001078001-mRNA-1"/>
    <property type="gene ID" value="OFLC_0001078001"/>
</dbReference>
<sequence length="116" mass="13198">MRDGLNTPCTLLGQTMSPPGVFMPCPAVPSPAPPVRRRILPLATRLLVYSNQLHHFGSKLEEMISRNPHLYHYYYYYSISFFPTLLPVDATCYAHIRLLLTPRLQVNCHVSVPLTC</sequence>
<keyword evidence="2" id="KW-1185">Reference proteome</keyword>
<gene>
    <name evidence="1" type="ORF">OFLC_LOCUS10781</name>
</gene>
<evidence type="ECO:0000313" key="2">
    <source>
        <dbReference type="Proteomes" id="UP000267606"/>
    </source>
</evidence>
<name>A0A183HTG8_9BILA</name>
<accession>A0A183HTG8</accession>
<reference evidence="1 2" key="2">
    <citation type="submission" date="2018-11" db="EMBL/GenBank/DDBJ databases">
        <authorList>
            <consortium name="Pathogen Informatics"/>
        </authorList>
    </citation>
    <scope>NUCLEOTIDE SEQUENCE [LARGE SCALE GENOMIC DNA]</scope>
</reference>
<reference evidence="3" key="1">
    <citation type="submission" date="2016-06" db="UniProtKB">
        <authorList>
            <consortium name="WormBaseParasite"/>
        </authorList>
    </citation>
    <scope>IDENTIFICATION</scope>
</reference>
<dbReference type="EMBL" id="UZAJ01014778">
    <property type="protein sequence ID" value="VDO71297.1"/>
    <property type="molecule type" value="Genomic_DNA"/>
</dbReference>